<dbReference type="Proteomes" id="UP000055045">
    <property type="component" value="Unassembled WGS sequence"/>
</dbReference>
<comment type="caution">
    <text evidence="3">The sequence shown here is derived from an EMBL/GenBank/DDBJ whole genome shotgun (WGS) entry which is preliminary data.</text>
</comment>
<keyword evidence="4" id="KW-1185">Reference proteome</keyword>
<sequence length="113" mass="13409">MRSITGIFFLTVYLISLKPQGRSHSFWPNRPSFFHLGTRISRRFQRLTRRTLRGFVCITKTINVNMQRRKESNKRKKERKKKKKKKTRTLTLFSRTAPPCPSIPTSLLFSIPQ</sequence>
<dbReference type="AlphaFoldDB" id="A0A124GQ35"/>
<feature type="region of interest" description="Disordered" evidence="1">
    <location>
        <begin position="66"/>
        <end position="98"/>
    </location>
</feature>
<feature type="signal peptide" evidence="2">
    <location>
        <begin position="1"/>
        <end position="23"/>
    </location>
</feature>
<keyword evidence="2" id="KW-0732">Signal</keyword>
<name>A0A124GQ35_PENFR</name>
<proteinExistence type="predicted"/>
<evidence type="ECO:0000256" key="2">
    <source>
        <dbReference type="SAM" id="SignalP"/>
    </source>
</evidence>
<evidence type="ECO:0000256" key="1">
    <source>
        <dbReference type="SAM" id="MobiDB-lite"/>
    </source>
</evidence>
<evidence type="ECO:0000313" key="4">
    <source>
        <dbReference type="Proteomes" id="UP000055045"/>
    </source>
</evidence>
<protein>
    <recommendedName>
        <fullName evidence="5">Secreted protein</fullName>
    </recommendedName>
</protein>
<organism evidence="3 4">
    <name type="scientific">Penicillium freii</name>
    <dbReference type="NCBI Taxonomy" id="48697"/>
    <lineage>
        <taxon>Eukaryota</taxon>
        <taxon>Fungi</taxon>
        <taxon>Dikarya</taxon>
        <taxon>Ascomycota</taxon>
        <taxon>Pezizomycotina</taxon>
        <taxon>Eurotiomycetes</taxon>
        <taxon>Eurotiomycetidae</taxon>
        <taxon>Eurotiales</taxon>
        <taxon>Aspergillaceae</taxon>
        <taxon>Penicillium</taxon>
    </lineage>
</organism>
<accession>A0A124GQ35</accession>
<feature type="compositionally biased region" description="Basic residues" evidence="1">
    <location>
        <begin position="71"/>
        <end position="88"/>
    </location>
</feature>
<evidence type="ECO:0000313" key="3">
    <source>
        <dbReference type="EMBL" id="KUM56886.1"/>
    </source>
</evidence>
<feature type="chain" id="PRO_5007172476" description="Secreted protein" evidence="2">
    <location>
        <begin position="24"/>
        <end position="113"/>
    </location>
</feature>
<evidence type="ECO:0008006" key="5">
    <source>
        <dbReference type="Google" id="ProtNLM"/>
    </source>
</evidence>
<dbReference type="EMBL" id="LLXE01000423">
    <property type="protein sequence ID" value="KUM56886.1"/>
    <property type="molecule type" value="Genomic_DNA"/>
</dbReference>
<gene>
    <name evidence="3" type="ORF">ACN42_g10305</name>
</gene>
<reference evidence="3 4" key="1">
    <citation type="submission" date="2015-10" db="EMBL/GenBank/DDBJ databases">
        <title>Genome sequencing of Penicillium freii.</title>
        <authorList>
            <person name="Nguyen H.D."/>
            <person name="Visagie C.M."/>
            <person name="Seifert K.A."/>
        </authorList>
    </citation>
    <scope>NUCLEOTIDE SEQUENCE [LARGE SCALE GENOMIC DNA]</scope>
    <source>
        <strain evidence="3 4">DAOM 242723</strain>
    </source>
</reference>